<protein>
    <submittedName>
        <fullName evidence="1">Uncharacterized protein</fullName>
    </submittedName>
</protein>
<proteinExistence type="predicted"/>
<evidence type="ECO:0000313" key="1">
    <source>
        <dbReference type="EMBL" id="KAJ0047919.1"/>
    </source>
</evidence>
<comment type="caution">
    <text evidence="1">The sequence shown here is derived from an EMBL/GenBank/DDBJ whole genome shotgun (WGS) entry which is preliminary data.</text>
</comment>
<dbReference type="EMBL" id="CM047737">
    <property type="protein sequence ID" value="KAJ0047919.1"/>
    <property type="molecule type" value="Genomic_DNA"/>
</dbReference>
<reference evidence="2" key="1">
    <citation type="journal article" date="2023" name="G3 (Bethesda)">
        <title>Genome assembly and association tests identify interacting loci associated with vigor, precocity, and sex in interspecific pistachio rootstocks.</title>
        <authorList>
            <person name="Palmer W."/>
            <person name="Jacygrad E."/>
            <person name="Sagayaradj S."/>
            <person name="Cavanaugh K."/>
            <person name="Han R."/>
            <person name="Bertier L."/>
            <person name="Beede B."/>
            <person name="Kafkas S."/>
            <person name="Golino D."/>
            <person name="Preece J."/>
            <person name="Michelmore R."/>
        </authorList>
    </citation>
    <scope>NUCLEOTIDE SEQUENCE [LARGE SCALE GENOMIC DNA]</scope>
</reference>
<keyword evidence="2" id="KW-1185">Reference proteome</keyword>
<name>A0ACC0ZCE0_9ROSI</name>
<accession>A0ACC0ZCE0</accession>
<organism evidence="1 2">
    <name type="scientific">Pistacia integerrima</name>
    <dbReference type="NCBI Taxonomy" id="434235"/>
    <lineage>
        <taxon>Eukaryota</taxon>
        <taxon>Viridiplantae</taxon>
        <taxon>Streptophyta</taxon>
        <taxon>Embryophyta</taxon>
        <taxon>Tracheophyta</taxon>
        <taxon>Spermatophyta</taxon>
        <taxon>Magnoliopsida</taxon>
        <taxon>eudicotyledons</taxon>
        <taxon>Gunneridae</taxon>
        <taxon>Pentapetalae</taxon>
        <taxon>rosids</taxon>
        <taxon>malvids</taxon>
        <taxon>Sapindales</taxon>
        <taxon>Anacardiaceae</taxon>
        <taxon>Pistacia</taxon>
    </lineage>
</organism>
<gene>
    <name evidence="1" type="ORF">Pint_16089</name>
</gene>
<dbReference type="Proteomes" id="UP001163603">
    <property type="component" value="Chromosome 2"/>
</dbReference>
<evidence type="ECO:0000313" key="2">
    <source>
        <dbReference type="Proteomes" id="UP001163603"/>
    </source>
</evidence>
<sequence length="88" mass="9547">MEFSSVSGGCNSVIKYVGDIIEQCSTALRVLGGCNGACPVFKSDQYCCNSSNCGPTNYSRFFKDRCLNAYSYPKDDPTSTYTCQGGTY</sequence>